<gene>
    <name evidence="1" type="ORF">S12H4_01547</name>
</gene>
<protein>
    <submittedName>
        <fullName evidence="1">Uncharacterized protein</fullName>
    </submittedName>
</protein>
<evidence type="ECO:0000313" key="1">
    <source>
        <dbReference type="EMBL" id="GAI62628.1"/>
    </source>
</evidence>
<sequence>EQKFEFYDHPRPTYSNIYEPNQSGQTFTPTQRHLLTKVYTFIHRTSDSYPTLNVKIREAPDDTPTGPVLSSGSTPWAHIPVSPDEDWVETEISEFVLEPGTKYVIIAHTSFVGQGIIRWWRRSRDADYPRGIRIYSRDSGNTWSKFPLDDFLFQEWGIPREN</sequence>
<comment type="caution">
    <text evidence="1">The sequence shown here is derived from an EMBL/GenBank/DDBJ whole genome shotgun (WGS) entry which is preliminary data.</text>
</comment>
<name>X1Q331_9ZZZZ</name>
<proteinExistence type="predicted"/>
<dbReference type="AlphaFoldDB" id="X1Q331"/>
<accession>X1Q331</accession>
<reference evidence="1" key="1">
    <citation type="journal article" date="2014" name="Front. Microbiol.">
        <title>High frequency of phylogenetically diverse reductive dehalogenase-homologous genes in deep subseafloor sedimentary metagenomes.</title>
        <authorList>
            <person name="Kawai M."/>
            <person name="Futagami T."/>
            <person name="Toyoda A."/>
            <person name="Takaki Y."/>
            <person name="Nishi S."/>
            <person name="Hori S."/>
            <person name="Arai W."/>
            <person name="Tsubouchi T."/>
            <person name="Morono Y."/>
            <person name="Uchiyama I."/>
            <person name="Ito T."/>
            <person name="Fujiyama A."/>
            <person name="Inagaki F."/>
            <person name="Takami H."/>
        </authorList>
    </citation>
    <scope>NUCLEOTIDE SEQUENCE</scope>
    <source>
        <strain evidence="1">Expedition CK06-06</strain>
    </source>
</reference>
<dbReference type="EMBL" id="BARW01000315">
    <property type="protein sequence ID" value="GAI62628.1"/>
    <property type="molecule type" value="Genomic_DNA"/>
</dbReference>
<organism evidence="1">
    <name type="scientific">marine sediment metagenome</name>
    <dbReference type="NCBI Taxonomy" id="412755"/>
    <lineage>
        <taxon>unclassified sequences</taxon>
        <taxon>metagenomes</taxon>
        <taxon>ecological metagenomes</taxon>
    </lineage>
</organism>
<feature type="non-terminal residue" evidence="1">
    <location>
        <position position="1"/>
    </location>
</feature>